<feature type="signal peptide" evidence="6">
    <location>
        <begin position="1"/>
        <end position="19"/>
    </location>
</feature>
<comment type="caution">
    <text evidence="7">The sequence shown here is derived from an EMBL/GenBank/DDBJ whole genome shotgun (WGS) entry which is preliminary data.</text>
</comment>
<dbReference type="PANTHER" id="PTHR38776:SF1">
    <property type="entry name" value="MLTA-INTERACTING PROTEIN-RELATED"/>
    <property type="match status" value="1"/>
</dbReference>
<dbReference type="PANTHER" id="PTHR38776">
    <property type="entry name" value="MLTA-INTERACTING PROTEIN-RELATED"/>
    <property type="match status" value="1"/>
</dbReference>
<keyword evidence="4" id="KW-0472">Membrane</keyword>
<gene>
    <name evidence="7" type="ORF">VAZ01S_061_00030</name>
</gene>
<keyword evidence="3 6" id="KW-0732">Signal</keyword>
<evidence type="ECO:0000256" key="5">
    <source>
        <dbReference type="ARBA" id="ARBA00023237"/>
    </source>
</evidence>
<dbReference type="Proteomes" id="UP000016567">
    <property type="component" value="Unassembled WGS sequence"/>
</dbReference>
<organism evidence="7 8">
    <name type="scientific">Vibrio azureus NBRC 104587</name>
    <dbReference type="NCBI Taxonomy" id="1219077"/>
    <lineage>
        <taxon>Bacteria</taxon>
        <taxon>Pseudomonadati</taxon>
        <taxon>Pseudomonadota</taxon>
        <taxon>Gammaproteobacteria</taxon>
        <taxon>Vibrionales</taxon>
        <taxon>Vibrionaceae</taxon>
        <taxon>Vibrio</taxon>
    </lineage>
</organism>
<feature type="chain" id="PRO_5004639346" description="MltA-interacting protein" evidence="6">
    <location>
        <begin position="20"/>
        <end position="249"/>
    </location>
</feature>
<evidence type="ECO:0000313" key="8">
    <source>
        <dbReference type="Proteomes" id="UP000016567"/>
    </source>
</evidence>
<evidence type="ECO:0000256" key="1">
    <source>
        <dbReference type="ARBA" id="ARBA00004442"/>
    </source>
</evidence>
<dbReference type="GO" id="GO:0009279">
    <property type="term" value="C:cell outer membrane"/>
    <property type="evidence" value="ECO:0007669"/>
    <property type="project" value="UniProtKB-SubCell"/>
</dbReference>
<comment type="subcellular location">
    <subcellularLocation>
        <location evidence="1">Cell outer membrane</location>
    </subcellularLocation>
</comment>
<evidence type="ECO:0000256" key="6">
    <source>
        <dbReference type="SAM" id="SignalP"/>
    </source>
</evidence>
<accession>U3CFM2</accession>
<proteinExistence type="inferred from homology"/>
<keyword evidence="5" id="KW-0998">Cell outer membrane</keyword>
<dbReference type="STRING" id="1219077.VAZ01S_061_00030"/>
<evidence type="ECO:0008006" key="9">
    <source>
        <dbReference type="Google" id="ProtNLM"/>
    </source>
</evidence>
<protein>
    <recommendedName>
        <fullName evidence="9">MltA-interacting protein</fullName>
    </recommendedName>
</protein>
<evidence type="ECO:0000256" key="2">
    <source>
        <dbReference type="ARBA" id="ARBA00005722"/>
    </source>
</evidence>
<name>U3CFM2_9VIBR</name>
<dbReference type="InterPro" id="IPR010583">
    <property type="entry name" value="MipA"/>
</dbReference>
<sequence>MHKSLLLVSTLLVSAYSNANSTLSLGVGAVYSPSPYIGMDTQVTPLPSIMYRDEHFSIEGTTASYSFNGQGAPVEFFAKVGFDPRIMRPSDSSDVDIKKLDKRKTSFLGGAGVKFHFRGTPAYVESTIATDISGVHNGHYGEIKAALPLRMGVFGITPSIGYQINSAGLNDHLYGVSREEASRTRFNEYSMDYEGDYFVGLGGYMYLTKNITLMGSLRYLSLEDDLKNSPILSDTDSVTGYLSVNYTFF</sequence>
<dbReference type="AlphaFoldDB" id="U3CFM2"/>
<keyword evidence="8" id="KW-1185">Reference proteome</keyword>
<evidence type="ECO:0000256" key="4">
    <source>
        <dbReference type="ARBA" id="ARBA00023136"/>
    </source>
</evidence>
<dbReference type="RefSeq" id="WP_021710836.1">
    <property type="nucleotide sequence ID" value="NZ_BAOB01000139.1"/>
</dbReference>
<reference evidence="7 8" key="1">
    <citation type="submission" date="2013-09" db="EMBL/GenBank/DDBJ databases">
        <title>Whole genome shotgun sequence of Vibrio azureus NBRC 104587.</title>
        <authorList>
            <person name="Isaki S."/>
            <person name="Hosoyama A."/>
            <person name="Numata M."/>
            <person name="Hashimoto M."/>
            <person name="Hosoyama Y."/>
            <person name="Tsuchikane K."/>
            <person name="Noguchi M."/>
            <person name="Hirakata S."/>
            <person name="Ichikawa N."/>
            <person name="Ohji S."/>
            <person name="Yamazoe A."/>
            <person name="Fujita N."/>
        </authorList>
    </citation>
    <scope>NUCLEOTIDE SEQUENCE [LARGE SCALE GENOMIC DNA]</scope>
    <source>
        <strain evidence="7 8">NBRC 104587</strain>
    </source>
</reference>
<dbReference type="EMBL" id="BATL01000061">
    <property type="protein sequence ID" value="GAD77093.1"/>
    <property type="molecule type" value="Genomic_DNA"/>
</dbReference>
<dbReference type="eggNOG" id="COG3713">
    <property type="taxonomic scope" value="Bacteria"/>
</dbReference>
<dbReference type="Pfam" id="PF06629">
    <property type="entry name" value="MipA"/>
    <property type="match status" value="1"/>
</dbReference>
<comment type="similarity">
    <text evidence="2">Belongs to the MipA/OmpV family.</text>
</comment>
<evidence type="ECO:0000313" key="7">
    <source>
        <dbReference type="EMBL" id="GAD77093.1"/>
    </source>
</evidence>
<evidence type="ECO:0000256" key="3">
    <source>
        <dbReference type="ARBA" id="ARBA00022729"/>
    </source>
</evidence>
<dbReference type="OrthoDB" id="5295915at2"/>